<feature type="region of interest" description="Disordered" evidence="5">
    <location>
        <begin position="1"/>
        <end position="20"/>
    </location>
</feature>
<evidence type="ECO:0000256" key="5">
    <source>
        <dbReference type="SAM" id="MobiDB-lite"/>
    </source>
</evidence>
<feature type="region of interest" description="Disordered" evidence="5">
    <location>
        <begin position="322"/>
        <end position="344"/>
    </location>
</feature>
<keyword evidence="3 6" id="KW-1133">Transmembrane helix</keyword>
<evidence type="ECO:0000256" key="2">
    <source>
        <dbReference type="ARBA" id="ARBA00022692"/>
    </source>
</evidence>
<evidence type="ECO:0000313" key="7">
    <source>
        <dbReference type="EMBL" id="KAB8075473.1"/>
    </source>
</evidence>
<feature type="transmembrane region" description="Helical" evidence="6">
    <location>
        <begin position="78"/>
        <end position="99"/>
    </location>
</feature>
<evidence type="ECO:0000256" key="1">
    <source>
        <dbReference type="ARBA" id="ARBA00004141"/>
    </source>
</evidence>
<dbReference type="InterPro" id="IPR007568">
    <property type="entry name" value="RTA1"/>
</dbReference>
<keyword evidence="4 6" id="KW-0472">Membrane</keyword>
<feature type="transmembrane region" description="Helical" evidence="6">
    <location>
        <begin position="152"/>
        <end position="170"/>
    </location>
</feature>
<feature type="transmembrane region" description="Helical" evidence="6">
    <location>
        <begin position="111"/>
        <end position="131"/>
    </location>
</feature>
<dbReference type="PANTHER" id="PTHR31465:SF15">
    <property type="entry name" value="LIPID TRANSPORTER ATNI-RELATED"/>
    <property type="match status" value="1"/>
</dbReference>
<dbReference type="OrthoDB" id="5384040at2759"/>
<gene>
    <name evidence="7" type="ORF">BDV29DRAFT_155690</name>
</gene>
<keyword evidence="8" id="KW-1185">Reference proteome</keyword>
<feature type="transmembrane region" description="Helical" evidence="6">
    <location>
        <begin position="277"/>
        <end position="297"/>
    </location>
</feature>
<feature type="transmembrane region" description="Helical" evidence="6">
    <location>
        <begin position="239"/>
        <end position="257"/>
    </location>
</feature>
<evidence type="ECO:0000313" key="8">
    <source>
        <dbReference type="Proteomes" id="UP000326565"/>
    </source>
</evidence>
<evidence type="ECO:0000256" key="4">
    <source>
        <dbReference type="ARBA" id="ARBA00023136"/>
    </source>
</evidence>
<sequence>MSATATTISPASTTSLSPSSTATCINVQPGKNGYLPPESCDAILYYVPSFAAAILFCALYCLTVIAHVVQAYIYKKKYAWVLIMGGSWELLAFVFRALLTRQQNSDGYNTAYVLLFLLAPIWINAFVYMTLGRLIYFFIPEKRLGGISAKRYGLLFVWLDIFSFIVQVGGASISTGTDVPTKRVMLGLHIYMGGIGLQELFVLIFTGFMIHLHRKIAHMEREGTLGTEQLKKGPASWRWLFYAMYIALGMITIRIIFRLAQFARGTDPNNPILTHEVYEYVLDAVPMFIALLVLNIVHPGRILQGPDSEFLRVSRQEKKRIKEEKKVAKRAEREMKKQARRKQDDVELVQFPLTKRLT</sequence>
<dbReference type="PANTHER" id="PTHR31465">
    <property type="entry name" value="PROTEIN RTA1-RELATED"/>
    <property type="match status" value="1"/>
</dbReference>
<organism evidence="7 8">
    <name type="scientific">Aspergillus leporis</name>
    <dbReference type="NCBI Taxonomy" id="41062"/>
    <lineage>
        <taxon>Eukaryota</taxon>
        <taxon>Fungi</taxon>
        <taxon>Dikarya</taxon>
        <taxon>Ascomycota</taxon>
        <taxon>Pezizomycotina</taxon>
        <taxon>Eurotiomycetes</taxon>
        <taxon>Eurotiomycetidae</taxon>
        <taxon>Eurotiales</taxon>
        <taxon>Aspergillaceae</taxon>
        <taxon>Aspergillus</taxon>
        <taxon>Aspergillus subgen. Circumdati</taxon>
    </lineage>
</organism>
<keyword evidence="2 6" id="KW-0812">Transmembrane</keyword>
<dbReference type="AlphaFoldDB" id="A0A5N5X3T1"/>
<dbReference type="Proteomes" id="UP000326565">
    <property type="component" value="Unassembled WGS sequence"/>
</dbReference>
<proteinExistence type="predicted"/>
<name>A0A5N5X3T1_9EURO</name>
<feature type="transmembrane region" description="Helical" evidence="6">
    <location>
        <begin position="190"/>
        <end position="212"/>
    </location>
</feature>
<dbReference type="GO" id="GO:0016020">
    <property type="term" value="C:membrane"/>
    <property type="evidence" value="ECO:0007669"/>
    <property type="project" value="UniProtKB-SubCell"/>
</dbReference>
<evidence type="ECO:0000256" key="3">
    <source>
        <dbReference type="ARBA" id="ARBA00022989"/>
    </source>
</evidence>
<protein>
    <recommendedName>
        <fullName evidence="9">RTA1 like protein-domain-containing protein</fullName>
    </recommendedName>
</protein>
<evidence type="ECO:0000256" key="6">
    <source>
        <dbReference type="SAM" id="Phobius"/>
    </source>
</evidence>
<evidence type="ECO:0008006" key="9">
    <source>
        <dbReference type="Google" id="ProtNLM"/>
    </source>
</evidence>
<reference evidence="7 8" key="1">
    <citation type="submission" date="2019-04" db="EMBL/GenBank/DDBJ databases">
        <title>Friends and foes A comparative genomics study of 23 Aspergillus species from section Flavi.</title>
        <authorList>
            <consortium name="DOE Joint Genome Institute"/>
            <person name="Kjaerbolling I."/>
            <person name="Vesth T."/>
            <person name="Frisvad J.C."/>
            <person name="Nybo J.L."/>
            <person name="Theobald S."/>
            <person name="Kildgaard S."/>
            <person name="Isbrandt T."/>
            <person name="Kuo A."/>
            <person name="Sato A."/>
            <person name="Lyhne E.K."/>
            <person name="Kogle M.E."/>
            <person name="Wiebenga A."/>
            <person name="Kun R.S."/>
            <person name="Lubbers R.J."/>
            <person name="Makela M.R."/>
            <person name="Barry K."/>
            <person name="Chovatia M."/>
            <person name="Clum A."/>
            <person name="Daum C."/>
            <person name="Haridas S."/>
            <person name="He G."/>
            <person name="LaButti K."/>
            <person name="Lipzen A."/>
            <person name="Mondo S."/>
            <person name="Riley R."/>
            <person name="Salamov A."/>
            <person name="Simmons B.A."/>
            <person name="Magnuson J.K."/>
            <person name="Henrissat B."/>
            <person name="Mortensen U.H."/>
            <person name="Larsen T.O."/>
            <person name="Devries R.P."/>
            <person name="Grigoriev I.V."/>
            <person name="Machida M."/>
            <person name="Baker S.E."/>
            <person name="Andersen M.R."/>
        </authorList>
    </citation>
    <scope>NUCLEOTIDE SEQUENCE [LARGE SCALE GENOMIC DNA]</scope>
    <source>
        <strain evidence="7 8">CBS 151.66</strain>
    </source>
</reference>
<dbReference type="EMBL" id="ML732194">
    <property type="protein sequence ID" value="KAB8075473.1"/>
    <property type="molecule type" value="Genomic_DNA"/>
</dbReference>
<comment type="subcellular location">
    <subcellularLocation>
        <location evidence="1">Membrane</location>
        <topology evidence="1">Multi-pass membrane protein</topology>
    </subcellularLocation>
</comment>
<accession>A0A5N5X3T1</accession>
<dbReference type="Pfam" id="PF04479">
    <property type="entry name" value="RTA1"/>
    <property type="match status" value="1"/>
</dbReference>
<feature type="transmembrane region" description="Helical" evidence="6">
    <location>
        <begin position="43"/>
        <end position="66"/>
    </location>
</feature>